<feature type="region of interest" description="Disordered" evidence="1">
    <location>
        <begin position="68"/>
        <end position="131"/>
    </location>
</feature>
<name>A0ABQ8G022_9PEZI</name>
<feature type="region of interest" description="Disordered" evidence="1">
    <location>
        <begin position="1"/>
        <end position="36"/>
    </location>
</feature>
<gene>
    <name evidence="2" type="ORF">B0J12DRAFT_250250</name>
</gene>
<sequence length="204" mass="21539">MAAAAAGAPPPPPPPPSSWSSPSDEPSSSIPEPTKICSNCGQHKLLSLFVTTSVKGRTRTLVQCADCRNSKAGSRKRRAASPPPPPNVPPVQSYASSRLPTLASRPSRIRQPTFFRRGINSQDSPQTATARRELTAVTRRHRVERRGGYEPSLTPSLTQLAARNHVAAAQASSGLSTAPPTSALDRAAMSQRSSSGLSSLPRTS</sequence>
<feature type="compositionally biased region" description="Low complexity" evidence="1">
    <location>
        <begin position="18"/>
        <end position="33"/>
    </location>
</feature>
<keyword evidence="3" id="KW-1185">Reference proteome</keyword>
<organism evidence="2 3">
    <name type="scientific">Macrophomina phaseolina</name>
    <dbReference type="NCBI Taxonomy" id="35725"/>
    <lineage>
        <taxon>Eukaryota</taxon>
        <taxon>Fungi</taxon>
        <taxon>Dikarya</taxon>
        <taxon>Ascomycota</taxon>
        <taxon>Pezizomycotina</taxon>
        <taxon>Dothideomycetes</taxon>
        <taxon>Dothideomycetes incertae sedis</taxon>
        <taxon>Botryosphaeriales</taxon>
        <taxon>Botryosphaeriaceae</taxon>
        <taxon>Macrophomina</taxon>
    </lineage>
</organism>
<feature type="compositionally biased region" description="Polar residues" evidence="1">
    <location>
        <begin position="170"/>
        <end position="180"/>
    </location>
</feature>
<feature type="compositionally biased region" description="Pro residues" evidence="1">
    <location>
        <begin position="8"/>
        <end position="17"/>
    </location>
</feature>
<feature type="compositionally biased region" description="Polar residues" evidence="1">
    <location>
        <begin position="119"/>
        <end position="129"/>
    </location>
</feature>
<evidence type="ECO:0000256" key="1">
    <source>
        <dbReference type="SAM" id="MobiDB-lite"/>
    </source>
</evidence>
<proteinExistence type="predicted"/>
<accession>A0ABQ8G022</accession>
<feature type="region of interest" description="Disordered" evidence="1">
    <location>
        <begin position="160"/>
        <end position="204"/>
    </location>
</feature>
<dbReference type="Proteomes" id="UP000774617">
    <property type="component" value="Unassembled WGS sequence"/>
</dbReference>
<feature type="compositionally biased region" description="Low complexity" evidence="1">
    <location>
        <begin position="190"/>
        <end position="204"/>
    </location>
</feature>
<comment type="caution">
    <text evidence="2">The sequence shown here is derived from an EMBL/GenBank/DDBJ whole genome shotgun (WGS) entry which is preliminary data.</text>
</comment>
<evidence type="ECO:0000313" key="2">
    <source>
        <dbReference type="EMBL" id="KAH7038971.1"/>
    </source>
</evidence>
<reference evidence="2 3" key="1">
    <citation type="journal article" date="2021" name="Nat. Commun.">
        <title>Genetic determinants of endophytism in the Arabidopsis root mycobiome.</title>
        <authorList>
            <person name="Mesny F."/>
            <person name="Miyauchi S."/>
            <person name="Thiergart T."/>
            <person name="Pickel B."/>
            <person name="Atanasova L."/>
            <person name="Karlsson M."/>
            <person name="Huettel B."/>
            <person name="Barry K.W."/>
            <person name="Haridas S."/>
            <person name="Chen C."/>
            <person name="Bauer D."/>
            <person name="Andreopoulos W."/>
            <person name="Pangilinan J."/>
            <person name="LaButti K."/>
            <person name="Riley R."/>
            <person name="Lipzen A."/>
            <person name="Clum A."/>
            <person name="Drula E."/>
            <person name="Henrissat B."/>
            <person name="Kohler A."/>
            <person name="Grigoriev I.V."/>
            <person name="Martin F.M."/>
            <person name="Hacquard S."/>
        </authorList>
    </citation>
    <scope>NUCLEOTIDE SEQUENCE [LARGE SCALE GENOMIC DNA]</scope>
    <source>
        <strain evidence="2 3">MPI-SDFR-AT-0080</strain>
    </source>
</reference>
<evidence type="ECO:0000313" key="3">
    <source>
        <dbReference type="Proteomes" id="UP000774617"/>
    </source>
</evidence>
<protein>
    <submittedName>
        <fullName evidence="2">Uncharacterized protein</fullName>
    </submittedName>
</protein>
<dbReference type="EMBL" id="JAGTJR010000031">
    <property type="protein sequence ID" value="KAH7038971.1"/>
    <property type="molecule type" value="Genomic_DNA"/>
</dbReference>